<protein>
    <submittedName>
        <fullName evidence="3">GNAT family N-acetyltransferase</fullName>
    </submittedName>
</protein>
<dbReference type="Pfam" id="PF17668">
    <property type="entry name" value="Acetyltransf_17"/>
    <property type="match status" value="1"/>
</dbReference>
<feature type="region of interest" description="Disordered" evidence="1">
    <location>
        <begin position="18"/>
        <end position="51"/>
    </location>
</feature>
<reference evidence="3 4" key="1">
    <citation type="submission" date="2020-06" db="EMBL/GenBank/DDBJ databases">
        <title>NJ-3-1, isolated from saline soil.</title>
        <authorList>
            <person name="Cui H.L."/>
            <person name="Shi X."/>
        </authorList>
    </citation>
    <scope>NUCLEOTIDE SEQUENCE [LARGE SCALE GENOMIC DNA]</scope>
    <source>
        <strain evidence="3 4">NJ-3-1</strain>
    </source>
</reference>
<feature type="domain" description="N-acetyltransferase" evidence="2">
    <location>
        <begin position="1"/>
        <end position="158"/>
    </location>
</feature>
<dbReference type="EMBL" id="CP058579">
    <property type="protein sequence ID" value="QLG63221.1"/>
    <property type="molecule type" value="Genomic_DNA"/>
</dbReference>
<sequence length="409" mass="45616">MEYAEVPAEHEEAYGRTLSYAFAPERGPDPDREGPDRPASFRRRGMYDAAPGTPVEERKAEDLLAVCGSYDFRARIRGEFRPLGGVSAVASPPEHRRRGVVRTMLAALHAEYRSEGVAFAALWPFEYPFYRRLGYARVNDYSRLTVPPGDLDGAVPEPAGEFVRLRPDDWERLDAVHGAAATEPLALDRTEDWWRTRVFQSWEVDPFVYGWERDGRLRGYLVYSVAADEGEEDGKTLEVREFVGVDDDARGHLLRFCRNHDSQVERVRIVDRADVRLFDRLGDPRAVETTVRPGPMFRLVDVRAGLEALEYPTGVDGEVVLAVADDHCEWNDRTFRLSVDGGTAACEPAEAEPDVSIGIGALSRLAVGSHPVERLVELGHVTVASGSVDAKGTLEAAFPRTEPFLREGF</sequence>
<dbReference type="GO" id="GO:0030649">
    <property type="term" value="P:aminoglycoside antibiotic catabolic process"/>
    <property type="evidence" value="ECO:0007669"/>
    <property type="project" value="TreeGrafter"/>
</dbReference>
<dbReference type="InterPro" id="IPR025559">
    <property type="entry name" value="Eis_dom"/>
</dbReference>
<dbReference type="AlphaFoldDB" id="A0A7D5QF54"/>
<organism evidence="3 4">
    <name type="scientific">Halorarum salinum</name>
    <dbReference type="NCBI Taxonomy" id="2743089"/>
    <lineage>
        <taxon>Archaea</taxon>
        <taxon>Methanobacteriati</taxon>
        <taxon>Methanobacteriota</taxon>
        <taxon>Stenosarchaea group</taxon>
        <taxon>Halobacteria</taxon>
        <taxon>Halobacteriales</taxon>
        <taxon>Haloferacaceae</taxon>
        <taxon>Halorarum</taxon>
    </lineage>
</organism>
<dbReference type="Gene3D" id="3.30.1050.10">
    <property type="entry name" value="SCP2 sterol-binding domain"/>
    <property type="match status" value="1"/>
</dbReference>
<evidence type="ECO:0000256" key="1">
    <source>
        <dbReference type="SAM" id="MobiDB-lite"/>
    </source>
</evidence>
<proteinExistence type="predicted"/>
<accession>A0A7D5QF54</accession>
<feature type="compositionally biased region" description="Basic and acidic residues" evidence="1">
    <location>
        <begin position="26"/>
        <end position="36"/>
    </location>
</feature>
<dbReference type="GO" id="GO:0034069">
    <property type="term" value="F:aminoglycoside N-acetyltransferase activity"/>
    <property type="evidence" value="ECO:0007669"/>
    <property type="project" value="TreeGrafter"/>
</dbReference>
<dbReference type="GeneID" id="56039067"/>
<dbReference type="InterPro" id="IPR036527">
    <property type="entry name" value="SCP2_sterol-bd_dom_sf"/>
</dbReference>
<dbReference type="InterPro" id="IPR016181">
    <property type="entry name" value="Acyl_CoA_acyltransferase"/>
</dbReference>
<evidence type="ECO:0000313" key="3">
    <source>
        <dbReference type="EMBL" id="QLG63221.1"/>
    </source>
</evidence>
<dbReference type="Pfam" id="PF13527">
    <property type="entry name" value="Acetyltransf_9"/>
    <property type="match status" value="1"/>
</dbReference>
<dbReference type="Gene3D" id="3.40.630.30">
    <property type="match status" value="2"/>
</dbReference>
<dbReference type="Pfam" id="PF13530">
    <property type="entry name" value="SCP2_2"/>
    <property type="match status" value="1"/>
</dbReference>
<dbReference type="OrthoDB" id="212302at2157"/>
<dbReference type="InterPro" id="IPR051554">
    <property type="entry name" value="Acetyltransferase_Eis"/>
</dbReference>
<keyword evidence="3" id="KW-0808">Transferase</keyword>
<dbReference type="InterPro" id="IPR000182">
    <property type="entry name" value="GNAT_dom"/>
</dbReference>
<evidence type="ECO:0000259" key="2">
    <source>
        <dbReference type="PROSITE" id="PS51186"/>
    </source>
</evidence>
<dbReference type="PROSITE" id="PS51186">
    <property type="entry name" value="GNAT"/>
    <property type="match status" value="1"/>
</dbReference>
<dbReference type="InterPro" id="IPR041380">
    <property type="entry name" value="Acetyltransf_17"/>
</dbReference>
<name>A0A7D5QF54_9EURY</name>
<dbReference type="Proteomes" id="UP000509626">
    <property type="component" value="Chromosome"/>
</dbReference>
<dbReference type="RefSeq" id="WP_179269806.1">
    <property type="nucleotide sequence ID" value="NZ_CP058579.1"/>
</dbReference>
<dbReference type="SUPFAM" id="SSF55718">
    <property type="entry name" value="SCP-like"/>
    <property type="match status" value="1"/>
</dbReference>
<gene>
    <name evidence="3" type="ORF">HUG12_16370</name>
</gene>
<dbReference type="SUPFAM" id="SSF55729">
    <property type="entry name" value="Acyl-CoA N-acyltransferases (Nat)"/>
    <property type="match status" value="1"/>
</dbReference>
<dbReference type="PANTHER" id="PTHR37817">
    <property type="entry name" value="N-ACETYLTRANSFERASE EIS"/>
    <property type="match status" value="1"/>
</dbReference>
<evidence type="ECO:0000313" key="4">
    <source>
        <dbReference type="Proteomes" id="UP000509626"/>
    </source>
</evidence>
<dbReference type="KEGG" id="halu:HUG12_16370"/>
<dbReference type="PANTHER" id="PTHR37817:SF1">
    <property type="entry name" value="N-ACETYLTRANSFERASE EIS"/>
    <property type="match status" value="1"/>
</dbReference>
<keyword evidence="4" id="KW-1185">Reference proteome</keyword>